<dbReference type="InterPro" id="IPR053173">
    <property type="entry name" value="SAM-binding_MTase"/>
</dbReference>
<sequence>MAADSDVAAPDEQAVDAFTGRVLGDTAAAATVFMAALGDRLGLFKQLAEHGPADSAALADRAGCDERYVREWLRGMTAASYLTREPDGRFALPAAHAPVLAVEPGPAFFGGVHQELLGALQGYHELVDAFRQGGGIAPDQLDEDVWVGTSRFTAQWHQNMLVQLWLPLLPEVRAKLEAGARVADVGTGSGHALRTLAQHFPNGTYVGYDENAGVIDRAEREAEATGLADSLRFEVRDAAAGLPEKFDVITTFDMLHDAVDPLALLTSIRDALEPDGVYVCLDINCADDPDQNSGPIATLLYGFSLLYCMTTSLARGGAGLGTLGLPEAKLRELAAEAGFSEVRRVEMENPFNNLYVLR</sequence>
<keyword evidence="4" id="KW-1185">Reference proteome</keyword>
<dbReference type="Pfam" id="PF13847">
    <property type="entry name" value="Methyltransf_31"/>
    <property type="match status" value="1"/>
</dbReference>
<dbReference type="GO" id="GO:0008168">
    <property type="term" value="F:methyltransferase activity"/>
    <property type="evidence" value="ECO:0007669"/>
    <property type="project" value="UniProtKB-KW"/>
</dbReference>
<dbReference type="InterPro" id="IPR036390">
    <property type="entry name" value="WH_DNA-bd_sf"/>
</dbReference>
<reference evidence="4" key="1">
    <citation type="journal article" date="2019" name="Int. J. Syst. Evol. Microbiol.">
        <title>The Global Catalogue of Microorganisms (GCM) 10K type strain sequencing project: providing services to taxonomists for standard genome sequencing and annotation.</title>
        <authorList>
            <consortium name="The Broad Institute Genomics Platform"/>
            <consortium name="The Broad Institute Genome Sequencing Center for Infectious Disease"/>
            <person name="Wu L."/>
            <person name="Ma J."/>
        </authorList>
    </citation>
    <scope>NUCLEOTIDE SEQUENCE [LARGE SCALE GENOMIC DNA]</scope>
    <source>
        <strain evidence="4">JCM 16013</strain>
    </source>
</reference>
<evidence type="ECO:0000313" key="4">
    <source>
        <dbReference type="Proteomes" id="UP001499854"/>
    </source>
</evidence>
<dbReference type="InterPro" id="IPR025714">
    <property type="entry name" value="Methyltranfer_dom"/>
</dbReference>
<dbReference type="InterPro" id="IPR048711">
    <property type="entry name" value="WHD_Rv2258c"/>
</dbReference>
<organism evidence="3 4">
    <name type="scientific">Catenulispora subtropica</name>
    <dbReference type="NCBI Taxonomy" id="450798"/>
    <lineage>
        <taxon>Bacteria</taxon>
        <taxon>Bacillati</taxon>
        <taxon>Actinomycetota</taxon>
        <taxon>Actinomycetes</taxon>
        <taxon>Catenulisporales</taxon>
        <taxon>Catenulisporaceae</taxon>
        <taxon>Catenulispora</taxon>
    </lineage>
</organism>
<feature type="domain" description="Methyltransferase" evidence="1">
    <location>
        <begin position="177"/>
        <end position="284"/>
    </location>
</feature>
<keyword evidence="3" id="KW-0808">Transferase</keyword>
<comment type="caution">
    <text evidence="3">The sequence shown here is derived from an EMBL/GenBank/DDBJ whole genome shotgun (WGS) entry which is preliminary data.</text>
</comment>
<accession>A0ABP5D2X7</accession>
<keyword evidence="3" id="KW-0489">Methyltransferase</keyword>
<gene>
    <name evidence="3" type="ORF">GCM10009838_33420</name>
</gene>
<dbReference type="EMBL" id="BAAAQM010000017">
    <property type="protein sequence ID" value="GAA1971409.1"/>
    <property type="molecule type" value="Genomic_DNA"/>
</dbReference>
<dbReference type="SUPFAM" id="SSF53335">
    <property type="entry name" value="S-adenosyl-L-methionine-dependent methyltransferases"/>
    <property type="match status" value="1"/>
</dbReference>
<dbReference type="CDD" id="cd02440">
    <property type="entry name" value="AdoMet_MTases"/>
    <property type="match status" value="1"/>
</dbReference>
<dbReference type="Pfam" id="PF21320">
    <property type="entry name" value="WHD_Rv2258c"/>
    <property type="match status" value="1"/>
</dbReference>
<feature type="domain" description="S-adenosylmethionine-dependent methyltransferase Rv2258c-like winged HTH" evidence="2">
    <location>
        <begin position="29"/>
        <end position="100"/>
    </location>
</feature>
<dbReference type="PANTHER" id="PTHR45128">
    <property type="entry name" value="METHYLTRANSFERASE TYPE 11"/>
    <property type="match status" value="1"/>
</dbReference>
<evidence type="ECO:0000313" key="3">
    <source>
        <dbReference type="EMBL" id="GAA1971409.1"/>
    </source>
</evidence>
<dbReference type="RefSeq" id="WP_344657946.1">
    <property type="nucleotide sequence ID" value="NZ_BAAAQM010000017.1"/>
</dbReference>
<evidence type="ECO:0000259" key="1">
    <source>
        <dbReference type="Pfam" id="PF13847"/>
    </source>
</evidence>
<dbReference type="PANTHER" id="PTHR45128:SF2">
    <property type="entry name" value="METHYLTRANSFERASE DOMAIN-CONTAINING PROTEIN"/>
    <property type="match status" value="1"/>
</dbReference>
<dbReference type="InterPro" id="IPR029063">
    <property type="entry name" value="SAM-dependent_MTases_sf"/>
</dbReference>
<proteinExistence type="predicted"/>
<name>A0ABP5D2X7_9ACTN</name>
<dbReference type="Gene3D" id="1.10.10.10">
    <property type="entry name" value="Winged helix-like DNA-binding domain superfamily/Winged helix DNA-binding domain"/>
    <property type="match status" value="1"/>
</dbReference>
<dbReference type="SUPFAM" id="SSF46785">
    <property type="entry name" value="Winged helix' DNA-binding domain"/>
    <property type="match status" value="1"/>
</dbReference>
<protein>
    <submittedName>
        <fullName evidence="3">Class I SAM-dependent methyltransferase</fullName>
    </submittedName>
</protein>
<dbReference type="Proteomes" id="UP001499854">
    <property type="component" value="Unassembled WGS sequence"/>
</dbReference>
<dbReference type="GO" id="GO:0032259">
    <property type="term" value="P:methylation"/>
    <property type="evidence" value="ECO:0007669"/>
    <property type="project" value="UniProtKB-KW"/>
</dbReference>
<evidence type="ECO:0000259" key="2">
    <source>
        <dbReference type="Pfam" id="PF21320"/>
    </source>
</evidence>
<dbReference type="InterPro" id="IPR036388">
    <property type="entry name" value="WH-like_DNA-bd_sf"/>
</dbReference>
<dbReference type="Gene3D" id="3.40.50.150">
    <property type="entry name" value="Vaccinia Virus protein VP39"/>
    <property type="match status" value="1"/>
</dbReference>